<evidence type="ECO:0000313" key="1">
    <source>
        <dbReference type="EMBL" id="MCO1622516.1"/>
    </source>
</evidence>
<dbReference type="AlphaFoldDB" id="A0AAW5HK61"/>
<accession>A0AAW5HK61</accession>
<evidence type="ECO:0008006" key="3">
    <source>
        <dbReference type="Google" id="ProtNLM"/>
    </source>
</evidence>
<name>A0AAW5HK61_PSEPU</name>
<dbReference type="Proteomes" id="UP001202943">
    <property type="component" value="Unassembled WGS sequence"/>
</dbReference>
<evidence type="ECO:0000313" key="2">
    <source>
        <dbReference type="Proteomes" id="UP001202943"/>
    </source>
</evidence>
<reference evidence="1" key="1">
    <citation type="submission" date="2022-05" db="EMBL/GenBank/DDBJ databases">
        <authorList>
            <person name="Yi M."/>
        </authorList>
    </citation>
    <scope>NUCLEOTIDE SEQUENCE</scope>
    <source>
        <strain evidence="1">DS2</strain>
    </source>
</reference>
<sequence length="225" mass="24302">MNKMMVSPWLIVSPDGPVTCAFDDNQQVHLRQGGLDGACGPYSVVMALITLGVMRYDEATEMHQWHGNSREGRFRSEIRNLGALVSGGTDHKDMIRLVDCFSGIGVGAEYVSGSKKEIVEQVARAIDSQCAPIVGVRFSGGGGHWMMAVGYQGYEDGEGFQLTHILCLDPAGETPRTSLWNAVINVYEEDGSSVGSGPLPSNYWGYDGLLHNCRVEDALVICGAD</sequence>
<dbReference type="EMBL" id="JAMHFX010000198">
    <property type="protein sequence ID" value="MCO1622516.1"/>
    <property type="molecule type" value="Genomic_DNA"/>
</dbReference>
<gene>
    <name evidence="1" type="ORF">M8C81_18090</name>
</gene>
<dbReference type="RefSeq" id="WP_020192700.1">
    <property type="nucleotide sequence ID" value="NZ_CP069080.1"/>
</dbReference>
<protein>
    <recommendedName>
        <fullName evidence="3">Peptidase C39-like domain-containing protein</fullName>
    </recommendedName>
</protein>
<reference evidence="1" key="2">
    <citation type="submission" date="2023-08" db="EMBL/GenBank/DDBJ databases">
        <title>Isolation, Identification, Denitrification Characteristics of A Highly Efficient Aerobic Denitrifying Bacterial Strain DS2.</title>
        <authorList>
            <person name="Wang H."/>
        </authorList>
    </citation>
    <scope>NUCLEOTIDE SEQUENCE</scope>
    <source>
        <strain evidence="1">DS2</strain>
    </source>
</reference>
<comment type="caution">
    <text evidence="1">The sequence shown here is derived from an EMBL/GenBank/DDBJ whole genome shotgun (WGS) entry which is preliminary data.</text>
</comment>
<proteinExistence type="predicted"/>
<organism evidence="1 2">
    <name type="scientific">Pseudomonas putida</name>
    <name type="common">Arthrobacter siderocapsulatus</name>
    <dbReference type="NCBI Taxonomy" id="303"/>
    <lineage>
        <taxon>Bacteria</taxon>
        <taxon>Pseudomonadati</taxon>
        <taxon>Pseudomonadota</taxon>
        <taxon>Gammaproteobacteria</taxon>
        <taxon>Pseudomonadales</taxon>
        <taxon>Pseudomonadaceae</taxon>
        <taxon>Pseudomonas</taxon>
    </lineage>
</organism>